<organism evidence="2 3">
    <name type="scientific">Armillaria solidipes</name>
    <dbReference type="NCBI Taxonomy" id="1076256"/>
    <lineage>
        <taxon>Eukaryota</taxon>
        <taxon>Fungi</taxon>
        <taxon>Dikarya</taxon>
        <taxon>Basidiomycota</taxon>
        <taxon>Agaricomycotina</taxon>
        <taxon>Agaricomycetes</taxon>
        <taxon>Agaricomycetidae</taxon>
        <taxon>Agaricales</taxon>
        <taxon>Marasmiineae</taxon>
        <taxon>Physalacriaceae</taxon>
        <taxon>Armillaria</taxon>
    </lineage>
</organism>
<evidence type="ECO:0000313" key="3">
    <source>
        <dbReference type="Proteomes" id="UP000218334"/>
    </source>
</evidence>
<dbReference type="EMBL" id="KZ293508">
    <property type="protein sequence ID" value="PBK59293.1"/>
    <property type="molecule type" value="Genomic_DNA"/>
</dbReference>
<sequence>MCGKHRHHVSGDFPSPPPDNERRRRVTYLHRRSDSLIVLYKFGYWAPLYRQERIPGLRAIYTRPLKDLTNAGSASVEATLCNPGVDTQDDDNTAIVLRDVFASFTAASPIPGCKVRTVWSYWSLFTNQRDMDHNRPAYIDRWDINHTKTTRISIASLWPSKHSRDPPSSIASNEHPLRQAIRAVGPTSPLLASVTKVSTASSRDRSVQTYSPAKSAFRSANRLRIHLESIVITTVWHTQKGSHVAVPVNNVTGHRPFTMTLAAQNLGSSRESVHRAYADYVVDNQDGLWRSLLFEDDGSSPKDLPALKKPDFWCFLAQFVSPQASLLHAPRPIVRRPFHLPPLSPSPYQLFQAYHTPRIPAISIGSIAFNVHICVDSSSTTPSILLPYLNTTARFDKVVENENFSFFRIRRYDKDDQSEDALEGHGGQSGVFKRIRDRFEGSLPEGSTMSFIVWSDG</sequence>
<dbReference type="Proteomes" id="UP000218334">
    <property type="component" value="Unassembled WGS sequence"/>
</dbReference>
<gene>
    <name evidence="2" type="ORF">ARMSODRAFT_1009808</name>
</gene>
<reference evidence="3" key="1">
    <citation type="journal article" date="2017" name="Nat. Ecol. Evol.">
        <title>Genome expansion and lineage-specific genetic innovations in the forest pathogenic fungi Armillaria.</title>
        <authorList>
            <person name="Sipos G."/>
            <person name="Prasanna A.N."/>
            <person name="Walter M.C."/>
            <person name="O'Connor E."/>
            <person name="Balint B."/>
            <person name="Krizsan K."/>
            <person name="Kiss B."/>
            <person name="Hess J."/>
            <person name="Varga T."/>
            <person name="Slot J."/>
            <person name="Riley R."/>
            <person name="Boka B."/>
            <person name="Rigling D."/>
            <person name="Barry K."/>
            <person name="Lee J."/>
            <person name="Mihaltcheva S."/>
            <person name="LaButti K."/>
            <person name="Lipzen A."/>
            <person name="Waldron R."/>
            <person name="Moloney N.M."/>
            <person name="Sperisen C."/>
            <person name="Kredics L."/>
            <person name="Vagvoelgyi C."/>
            <person name="Patrignani A."/>
            <person name="Fitzpatrick D."/>
            <person name="Nagy I."/>
            <person name="Doyle S."/>
            <person name="Anderson J.B."/>
            <person name="Grigoriev I.V."/>
            <person name="Gueldener U."/>
            <person name="Muensterkoetter M."/>
            <person name="Nagy L.G."/>
        </authorList>
    </citation>
    <scope>NUCLEOTIDE SEQUENCE [LARGE SCALE GENOMIC DNA]</scope>
    <source>
        <strain evidence="3">28-4</strain>
    </source>
</reference>
<keyword evidence="3" id="KW-1185">Reference proteome</keyword>
<dbReference type="AlphaFoldDB" id="A0A2H3B632"/>
<proteinExistence type="predicted"/>
<accession>A0A2H3B632</accession>
<evidence type="ECO:0000256" key="1">
    <source>
        <dbReference type="SAM" id="MobiDB-lite"/>
    </source>
</evidence>
<evidence type="ECO:0000313" key="2">
    <source>
        <dbReference type="EMBL" id="PBK59293.1"/>
    </source>
</evidence>
<name>A0A2H3B632_9AGAR</name>
<protein>
    <submittedName>
        <fullName evidence="2">Uncharacterized protein</fullName>
    </submittedName>
</protein>
<feature type="region of interest" description="Disordered" evidence="1">
    <location>
        <begin position="1"/>
        <end position="22"/>
    </location>
</feature>